<dbReference type="SMART" id="SM00320">
    <property type="entry name" value="WD40"/>
    <property type="match status" value="3"/>
</dbReference>
<dbReference type="EMBL" id="LATX01001334">
    <property type="protein sequence ID" value="KTB42456.1"/>
    <property type="molecule type" value="Genomic_DNA"/>
</dbReference>
<organism evidence="4 5">
    <name type="scientific">Moniliophthora roreri</name>
    <name type="common">Frosty pod rot fungus</name>
    <name type="synonym">Monilia roreri</name>
    <dbReference type="NCBI Taxonomy" id="221103"/>
    <lineage>
        <taxon>Eukaryota</taxon>
        <taxon>Fungi</taxon>
        <taxon>Dikarya</taxon>
        <taxon>Basidiomycota</taxon>
        <taxon>Agaricomycotina</taxon>
        <taxon>Agaricomycetes</taxon>
        <taxon>Agaricomycetidae</taxon>
        <taxon>Agaricales</taxon>
        <taxon>Marasmiineae</taxon>
        <taxon>Marasmiaceae</taxon>
        <taxon>Moniliophthora</taxon>
    </lineage>
</organism>
<dbReference type="Gene3D" id="2.130.10.10">
    <property type="entry name" value="YVTN repeat-like/Quinoprotein amine dehydrogenase"/>
    <property type="match status" value="1"/>
</dbReference>
<dbReference type="SUPFAM" id="SSF50978">
    <property type="entry name" value="WD40 repeat-like"/>
    <property type="match status" value="1"/>
</dbReference>
<keyword evidence="2" id="KW-0677">Repeat</keyword>
<reference evidence="4 5" key="1">
    <citation type="submission" date="2015-12" db="EMBL/GenBank/DDBJ databases">
        <title>Draft genome sequence of Moniliophthora roreri, the causal agent of frosty pod rot of cacao.</title>
        <authorList>
            <person name="Aime M.C."/>
            <person name="Diaz-Valderrama J.R."/>
            <person name="Kijpornyongpan T."/>
            <person name="Phillips-Mora W."/>
        </authorList>
    </citation>
    <scope>NUCLEOTIDE SEQUENCE [LARGE SCALE GENOMIC DNA]</scope>
    <source>
        <strain evidence="4 5">MCA 2952</strain>
    </source>
</reference>
<dbReference type="InterPro" id="IPR001680">
    <property type="entry name" value="WD40_rpt"/>
</dbReference>
<dbReference type="Proteomes" id="UP000054988">
    <property type="component" value="Unassembled WGS sequence"/>
</dbReference>
<sequence length="360" mass="38995">MPEPILVPSPRFRSTSQFITQISLPSDSYVLSITSIPGQSRYAVSTSSPSSNAIQIYDKSTLRPDSSPQEKMVTSESGIKGRLGQVVLCNAIASPNSRPILSFDVSSNLIAGGTILQGNDTLILYWDTRNAVPSVPVRTHSSTHSDDITAVHFGGSGDEKLLLSASSDGLVSLSNPLEDDEDEAVVHMANWGCSISQCGFFDSGNTIWAASDMETFSLWNAELDPNPILNVDVRAPSVHEGGRGRQWVTDYLIGCGVGQEALRMYVGSNEGDVALITPEDDKWTLHSLWTHGHQGVVRSAFWDEETGNLITGGEDAKLSVWPGLVELKDTDATMEDTSPGVILTKKREYSDDDDNMEVDD</sequence>
<dbReference type="PROSITE" id="PS50082">
    <property type="entry name" value="WD_REPEATS_2"/>
    <property type="match status" value="1"/>
</dbReference>
<dbReference type="InterPro" id="IPR039328">
    <property type="entry name" value="WDR89"/>
</dbReference>
<name>A0A0W0G1Q1_MONRR</name>
<comment type="caution">
    <text evidence="4">The sequence shown here is derived from an EMBL/GenBank/DDBJ whole genome shotgun (WGS) entry which is preliminary data.</text>
</comment>
<dbReference type="PROSITE" id="PS50294">
    <property type="entry name" value="WD_REPEATS_REGION"/>
    <property type="match status" value="1"/>
</dbReference>
<feature type="repeat" description="WD" evidence="3">
    <location>
        <begin position="290"/>
        <end position="321"/>
    </location>
</feature>
<evidence type="ECO:0000256" key="1">
    <source>
        <dbReference type="ARBA" id="ARBA00022574"/>
    </source>
</evidence>
<evidence type="ECO:0000313" key="4">
    <source>
        <dbReference type="EMBL" id="KTB42456.1"/>
    </source>
</evidence>
<dbReference type="InterPro" id="IPR015943">
    <property type="entry name" value="WD40/YVTN_repeat-like_dom_sf"/>
</dbReference>
<accession>A0A0W0G1Q1</accession>
<dbReference type="AlphaFoldDB" id="A0A0W0G1Q1"/>
<evidence type="ECO:0000313" key="5">
    <source>
        <dbReference type="Proteomes" id="UP000054988"/>
    </source>
</evidence>
<dbReference type="InterPro" id="IPR036322">
    <property type="entry name" value="WD40_repeat_dom_sf"/>
</dbReference>
<evidence type="ECO:0000256" key="2">
    <source>
        <dbReference type="ARBA" id="ARBA00022737"/>
    </source>
</evidence>
<dbReference type="PANTHER" id="PTHR22889">
    <property type="entry name" value="WD REPEAT-CONTAINING PROTEIN 89"/>
    <property type="match status" value="1"/>
</dbReference>
<dbReference type="PANTHER" id="PTHR22889:SF0">
    <property type="entry name" value="WD REPEAT-CONTAINING PROTEIN 89"/>
    <property type="match status" value="1"/>
</dbReference>
<protein>
    <submittedName>
        <fullName evidence="4">Uncharacterized protein</fullName>
    </submittedName>
</protein>
<keyword evidence="1 3" id="KW-0853">WD repeat</keyword>
<evidence type="ECO:0000256" key="3">
    <source>
        <dbReference type="PROSITE-ProRule" id="PRU00221"/>
    </source>
</evidence>
<proteinExistence type="predicted"/>
<gene>
    <name evidence="4" type="ORF">WG66_4974</name>
</gene>